<dbReference type="AlphaFoldDB" id="A0A0E9XMR1"/>
<dbReference type="EMBL" id="GBXM01004643">
    <property type="protein sequence ID" value="JAI03935.1"/>
    <property type="molecule type" value="Transcribed_RNA"/>
</dbReference>
<protein>
    <submittedName>
        <fullName evidence="1">Uncharacterized protein</fullName>
    </submittedName>
</protein>
<sequence>MISTFFFSVFISSNWFSRSSFCLFISTLTDSTSFFLS</sequence>
<reference evidence="1" key="2">
    <citation type="journal article" date="2015" name="Fish Shellfish Immunol.">
        <title>Early steps in the European eel (Anguilla anguilla)-Vibrio vulnificus interaction in the gills: Role of the RtxA13 toxin.</title>
        <authorList>
            <person name="Callol A."/>
            <person name="Pajuelo D."/>
            <person name="Ebbesson L."/>
            <person name="Teles M."/>
            <person name="MacKenzie S."/>
            <person name="Amaro C."/>
        </authorList>
    </citation>
    <scope>NUCLEOTIDE SEQUENCE</scope>
</reference>
<accession>A0A0E9XMR1</accession>
<name>A0A0E9XMR1_ANGAN</name>
<organism evidence="1">
    <name type="scientific">Anguilla anguilla</name>
    <name type="common">European freshwater eel</name>
    <name type="synonym">Muraena anguilla</name>
    <dbReference type="NCBI Taxonomy" id="7936"/>
    <lineage>
        <taxon>Eukaryota</taxon>
        <taxon>Metazoa</taxon>
        <taxon>Chordata</taxon>
        <taxon>Craniata</taxon>
        <taxon>Vertebrata</taxon>
        <taxon>Euteleostomi</taxon>
        <taxon>Actinopterygii</taxon>
        <taxon>Neopterygii</taxon>
        <taxon>Teleostei</taxon>
        <taxon>Anguilliformes</taxon>
        <taxon>Anguillidae</taxon>
        <taxon>Anguilla</taxon>
    </lineage>
</organism>
<reference evidence="1" key="1">
    <citation type="submission" date="2014-11" db="EMBL/GenBank/DDBJ databases">
        <authorList>
            <person name="Amaro Gonzalez C."/>
        </authorList>
    </citation>
    <scope>NUCLEOTIDE SEQUENCE</scope>
</reference>
<proteinExistence type="predicted"/>
<evidence type="ECO:0000313" key="1">
    <source>
        <dbReference type="EMBL" id="JAI03935.1"/>
    </source>
</evidence>